<name>A0AAD7J926_9AGAR</name>
<gene>
    <name evidence="1" type="ORF">DFH07DRAFT_957890</name>
</gene>
<dbReference type="EMBL" id="JARJLG010000051">
    <property type="protein sequence ID" value="KAJ7759773.1"/>
    <property type="molecule type" value="Genomic_DNA"/>
</dbReference>
<dbReference type="Proteomes" id="UP001215280">
    <property type="component" value="Unassembled WGS sequence"/>
</dbReference>
<evidence type="ECO:0000313" key="2">
    <source>
        <dbReference type="Proteomes" id="UP001215280"/>
    </source>
</evidence>
<proteinExistence type="predicted"/>
<keyword evidence="2" id="KW-1185">Reference proteome</keyword>
<sequence length="200" mass="21506">MTPADRRFAADVFRRVRIHGCLILAVALAFVPAGPGVTQLPAPCPAHATQPPILRPSHATHVTIPPKPDVTQLPAPRPSPHVPFVGTRPHPHVAFVGTRLSPHIAFVNTRPHPHVAFVDTGYYLHVAFVNTQPHPHVVCVCAQPLSGDRPTHTPGLDTGLVLGVTRHHPFFVCLRKFDNPTQRIAAGSPTPTSLSAPPLT</sequence>
<evidence type="ECO:0000313" key="1">
    <source>
        <dbReference type="EMBL" id="KAJ7759773.1"/>
    </source>
</evidence>
<comment type="caution">
    <text evidence="1">The sequence shown here is derived from an EMBL/GenBank/DDBJ whole genome shotgun (WGS) entry which is preliminary data.</text>
</comment>
<organism evidence="1 2">
    <name type="scientific">Mycena maculata</name>
    <dbReference type="NCBI Taxonomy" id="230809"/>
    <lineage>
        <taxon>Eukaryota</taxon>
        <taxon>Fungi</taxon>
        <taxon>Dikarya</taxon>
        <taxon>Basidiomycota</taxon>
        <taxon>Agaricomycotina</taxon>
        <taxon>Agaricomycetes</taxon>
        <taxon>Agaricomycetidae</taxon>
        <taxon>Agaricales</taxon>
        <taxon>Marasmiineae</taxon>
        <taxon>Mycenaceae</taxon>
        <taxon>Mycena</taxon>
    </lineage>
</organism>
<protein>
    <submittedName>
        <fullName evidence="1">Uncharacterized protein</fullName>
    </submittedName>
</protein>
<accession>A0AAD7J926</accession>
<dbReference type="AlphaFoldDB" id="A0AAD7J926"/>
<reference evidence="1" key="1">
    <citation type="submission" date="2023-03" db="EMBL/GenBank/DDBJ databases">
        <title>Massive genome expansion in bonnet fungi (Mycena s.s.) driven by repeated elements and novel gene families across ecological guilds.</title>
        <authorList>
            <consortium name="Lawrence Berkeley National Laboratory"/>
            <person name="Harder C.B."/>
            <person name="Miyauchi S."/>
            <person name="Viragh M."/>
            <person name="Kuo A."/>
            <person name="Thoen E."/>
            <person name="Andreopoulos B."/>
            <person name="Lu D."/>
            <person name="Skrede I."/>
            <person name="Drula E."/>
            <person name="Henrissat B."/>
            <person name="Morin E."/>
            <person name="Kohler A."/>
            <person name="Barry K."/>
            <person name="LaButti K."/>
            <person name="Morin E."/>
            <person name="Salamov A."/>
            <person name="Lipzen A."/>
            <person name="Mereny Z."/>
            <person name="Hegedus B."/>
            <person name="Baldrian P."/>
            <person name="Stursova M."/>
            <person name="Weitz H."/>
            <person name="Taylor A."/>
            <person name="Grigoriev I.V."/>
            <person name="Nagy L.G."/>
            <person name="Martin F."/>
            <person name="Kauserud H."/>
        </authorList>
    </citation>
    <scope>NUCLEOTIDE SEQUENCE</scope>
    <source>
        <strain evidence="1">CBHHK188m</strain>
    </source>
</reference>